<keyword evidence="2" id="KW-1185">Reference proteome</keyword>
<dbReference type="Proteomes" id="UP000297031">
    <property type="component" value="Plasmid pTAA-4-1"/>
</dbReference>
<gene>
    <name evidence="1" type="ORF">E7746_14555</name>
</gene>
<sequence length="136" mass="15463">MTKTEIDFERDFYTLVKNSDLGKEIRGSVYRSGMRPTNAKSEDLIVKFLAGTDEQVQGGIMLIHVYVPDIANNDGRKVEDKARVGVLESAIIAFVKNCEDTEYLIRCDGLPKSTELPEEIEQHLIVTRLKFQRLTQ</sequence>
<dbReference type="EMBL" id="CP039394">
    <property type="protein sequence ID" value="QCD37158.1"/>
    <property type="molecule type" value="Genomic_DNA"/>
</dbReference>
<organism evidence="1 2">
    <name type="scientific">Muribaculum gordoncarteri</name>
    <dbReference type="NCBI Taxonomy" id="2530390"/>
    <lineage>
        <taxon>Bacteria</taxon>
        <taxon>Pseudomonadati</taxon>
        <taxon>Bacteroidota</taxon>
        <taxon>Bacteroidia</taxon>
        <taxon>Bacteroidales</taxon>
        <taxon>Muribaculaceae</taxon>
        <taxon>Muribaculum</taxon>
    </lineage>
</organism>
<accession>A0A4V1D218</accession>
<geneLocation type="plasmid" evidence="2">
    <name>ptaa-4-1</name>
</geneLocation>
<keyword evidence="1" id="KW-0614">Plasmid</keyword>
<dbReference type="AlphaFoldDB" id="A0A4V1D218"/>
<dbReference type="OrthoDB" id="1262402at2"/>
<evidence type="ECO:0000313" key="2">
    <source>
        <dbReference type="Proteomes" id="UP000297031"/>
    </source>
</evidence>
<dbReference type="KEGG" id="mgod:E7746_14555"/>
<protein>
    <submittedName>
        <fullName evidence="1">Uncharacterized protein</fullName>
    </submittedName>
</protein>
<name>A0A4V1D218_9BACT</name>
<proteinExistence type="predicted"/>
<dbReference type="GeneID" id="82151182"/>
<dbReference type="RefSeq" id="WP_135472873.1">
    <property type="nucleotide sequence ID" value="NZ_CP039394.1"/>
</dbReference>
<reference evidence="1 2" key="1">
    <citation type="submission" date="2019-02" db="EMBL/GenBank/DDBJ databases">
        <title>Isolation and identification of novel species under the genus Muribaculum.</title>
        <authorList>
            <person name="Miyake S."/>
            <person name="Ding Y."/>
            <person name="Low A."/>
            <person name="Soh M."/>
            <person name="Seedorf H."/>
        </authorList>
    </citation>
    <scope>NUCLEOTIDE SEQUENCE [LARGE SCALE GENOMIC DNA]</scope>
    <source>
        <strain evidence="1 2">TLL-A4</strain>
        <plasmid evidence="2">ptaa-4-1</plasmid>
    </source>
</reference>
<evidence type="ECO:0000313" key="1">
    <source>
        <dbReference type="EMBL" id="QCD37158.1"/>
    </source>
</evidence>